<dbReference type="Proteomes" id="UP000193922">
    <property type="component" value="Unassembled WGS sequence"/>
</dbReference>
<evidence type="ECO:0000313" key="2">
    <source>
        <dbReference type="Proteomes" id="UP000193922"/>
    </source>
</evidence>
<proteinExistence type="predicted"/>
<dbReference type="EMBL" id="MCFD01000009">
    <property type="protein sequence ID" value="ORX68624.1"/>
    <property type="molecule type" value="Genomic_DNA"/>
</dbReference>
<organism evidence="1 2">
    <name type="scientific">Linderina pennispora</name>
    <dbReference type="NCBI Taxonomy" id="61395"/>
    <lineage>
        <taxon>Eukaryota</taxon>
        <taxon>Fungi</taxon>
        <taxon>Fungi incertae sedis</taxon>
        <taxon>Zoopagomycota</taxon>
        <taxon>Kickxellomycotina</taxon>
        <taxon>Kickxellomycetes</taxon>
        <taxon>Kickxellales</taxon>
        <taxon>Kickxellaceae</taxon>
        <taxon>Linderina</taxon>
    </lineage>
</organism>
<dbReference type="RefSeq" id="XP_040742406.1">
    <property type="nucleotide sequence ID" value="XM_040891102.1"/>
</dbReference>
<evidence type="ECO:0000313" key="1">
    <source>
        <dbReference type="EMBL" id="ORX68624.1"/>
    </source>
</evidence>
<protein>
    <submittedName>
        <fullName evidence="1">Uncharacterized protein</fullName>
    </submittedName>
</protein>
<comment type="caution">
    <text evidence="1">The sequence shown here is derived from an EMBL/GenBank/DDBJ whole genome shotgun (WGS) entry which is preliminary data.</text>
</comment>
<dbReference type="GeneID" id="63807750"/>
<gene>
    <name evidence="1" type="ORF">DL89DRAFT_318374</name>
</gene>
<keyword evidence="2" id="KW-1185">Reference proteome</keyword>
<dbReference type="SUPFAM" id="SSF52540">
    <property type="entry name" value="P-loop containing nucleoside triphosphate hydrolases"/>
    <property type="match status" value="1"/>
</dbReference>
<dbReference type="OrthoDB" id="5520217at2759"/>
<feature type="non-terminal residue" evidence="1">
    <location>
        <position position="1"/>
    </location>
</feature>
<dbReference type="AlphaFoldDB" id="A0A1Y1W600"/>
<sequence>MEDADDQAFRFANALARYLETSEVWSQMEARQHSDYSIRTIDALTSANIRTRSLIAALPDIRYPISVGEQLQAVSMETRLGSMSNLITAIDKYANSALNPDKSRKPGILPLARTSTGPGTSNANLIHNQRIFSGETGNGKSYFMLEIAAHIIRQHGNGRVIFVRDCNEWVNCKEFYVDGQAVPDWQAKVAYLVQAMFVAFDEEEGFNEILQDVDVVSTTNIRTLARKVAMGLISFGTRRGSFANRNGNTIYLPLKPFFFFDNIDAVFGPDGPLDRDVHIIIHELRSAGFFIVGAPQGNTNMGEYFGSDPLCVPIHIQPRV</sequence>
<accession>A0A1Y1W600</accession>
<reference evidence="1 2" key="1">
    <citation type="submission" date="2016-07" db="EMBL/GenBank/DDBJ databases">
        <title>Pervasive Adenine N6-methylation of Active Genes in Fungi.</title>
        <authorList>
            <consortium name="DOE Joint Genome Institute"/>
            <person name="Mondo S.J."/>
            <person name="Dannebaum R.O."/>
            <person name="Kuo R.C."/>
            <person name="Labutti K."/>
            <person name="Haridas S."/>
            <person name="Kuo A."/>
            <person name="Salamov A."/>
            <person name="Ahrendt S.R."/>
            <person name="Lipzen A."/>
            <person name="Sullivan W."/>
            <person name="Andreopoulos W.B."/>
            <person name="Clum A."/>
            <person name="Lindquist E."/>
            <person name="Daum C."/>
            <person name="Ramamoorthy G.K."/>
            <person name="Gryganskyi A."/>
            <person name="Culley D."/>
            <person name="Magnuson J.K."/>
            <person name="James T.Y."/>
            <person name="O'Malley M.A."/>
            <person name="Stajich J.E."/>
            <person name="Spatafora J.W."/>
            <person name="Visel A."/>
            <person name="Grigoriev I.V."/>
        </authorList>
    </citation>
    <scope>NUCLEOTIDE SEQUENCE [LARGE SCALE GENOMIC DNA]</scope>
    <source>
        <strain evidence="1 2">ATCC 12442</strain>
    </source>
</reference>
<name>A0A1Y1W600_9FUNG</name>
<dbReference type="InterPro" id="IPR027417">
    <property type="entry name" value="P-loop_NTPase"/>
</dbReference>